<sequence length="377" mass="41685">MKPVSVTEIWRALGAKGLDQESIRELLREILQSNPVYTGRKVNAAIADAIRGDIETYIDRMPQCIKAKYHNNGPETVQKLYDLALISVKIAMKKDRRTPAPGRSQAPQNPGRSSEPAVMPAVTPASSQVTQPHMLTQFRDHQVLIKFGPGQSRVQGFILSQFRKPGILQSAPYIEQLELDWSMFTDALEECCGWRQDTHHITCDLKLDDRHYENTIFGKKTWIGALGLMLPGPIIFNVKRKIDISTPNPAQSPQRIPFPPASSPPPISGSNPSRRPCSPVEVAITNINHATREHEQEQRKRQVKTEKYSGPKIKAQSRANCGPVTPTATFRHGNVPNVLGADNIGRPNNNSPAGHNAHLPTLTAADPANLEMAHSIV</sequence>
<accession>A0A8E0QUB9</accession>
<gene>
    <name evidence="3" type="ORF">Aud_007058</name>
</gene>
<keyword evidence="1" id="KW-0175">Coiled coil</keyword>
<name>A0A8E0QUB9_9EURO</name>
<evidence type="ECO:0000256" key="2">
    <source>
        <dbReference type="SAM" id="MobiDB-lite"/>
    </source>
</evidence>
<evidence type="ECO:0000256" key="1">
    <source>
        <dbReference type="SAM" id="Coils"/>
    </source>
</evidence>
<evidence type="ECO:0000313" key="3">
    <source>
        <dbReference type="EMBL" id="GIC90620.1"/>
    </source>
</evidence>
<feature type="region of interest" description="Disordered" evidence="2">
    <location>
        <begin position="94"/>
        <end position="126"/>
    </location>
</feature>
<feature type="region of interest" description="Disordered" evidence="2">
    <location>
        <begin position="245"/>
        <end position="277"/>
    </location>
</feature>
<feature type="compositionally biased region" description="Pro residues" evidence="2">
    <location>
        <begin position="256"/>
        <end position="267"/>
    </location>
</feature>
<organism evidence="3 4">
    <name type="scientific">Aspergillus udagawae</name>
    <dbReference type="NCBI Taxonomy" id="91492"/>
    <lineage>
        <taxon>Eukaryota</taxon>
        <taxon>Fungi</taxon>
        <taxon>Dikarya</taxon>
        <taxon>Ascomycota</taxon>
        <taxon>Pezizomycotina</taxon>
        <taxon>Eurotiomycetes</taxon>
        <taxon>Eurotiomycetidae</taxon>
        <taxon>Eurotiales</taxon>
        <taxon>Aspergillaceae</taxon>
        <taxon>Aspergillus</taxon>
        <taxon>Aspergillus subgen. Fumigati</taxon>
    </lineage>
</organism>
<feature type="coiled-coil region" evidence="1">
    <location>
        <begin position="280"/>
        <end position="307"/>
    </location>
</feature>
<proteinExistence type="predicted"/>
<reference evidence="3" key="1">
    <citation type="journal article" date="2015" name="Genome Announc.">
        <title>Draft Genome Sequence of the Pathogenic Filamentous Fungus Aspergillus udagawae Strain IFM 46973T.</title>
        <authorList>
            <person name="Kusuya Y."/>
            <person name="Takahashi-Nakaguchi A."/>
            <person name="Takahashi H."/>
            <person name="Yaguchi T."/>
        </authorList>
    </citation>
    <scope>NUCLEOTIDE SEQUENCE</scope>
    <source>
        <strain evidence="3">IFM 46973</strain>
    </source>
</reference>
<dbReference type="Proteomes" id="UP000036893">
    <property type="component" value="Unassembled WGS sequence"/>
</dbReference>
<evidence type="ECO:0000313" key="4">
    <source>
        <dbReference type="Proteomes" id="UP000036893"/>
    </source>
</evidence>
<dbReference type="RefSeq" id="XP_043147886.1">
    <property type="nucleotide sequence ID" value="XM_043291951.1"/>
</dbReference>
<dbReference type="EMBL" id="BBXM02000005">
    <property type="protein sequence ID" value="GIC90620.1"/>
    <property type="molecule type" value="Genomic_DNA"/>
</dbReference>
<protein>
    <submittedName>
        <fullName evidence="3">Uncharacterized protein</fullName>
    </submittedName>
</protein>
<comment type="caution">
    <text evidence="3">The sequence shown here is derived from an EMBL/GenBank/DDBJ whole genome shotgun (WGS) entry which is preliminary data.</text>
</comment>
<reference evidence="3" key="2">
    <citation type="submission" date="2021-01" db="EMBL/GenBank/DDBJ databases">
        <title>Pan-genome distribution and transcriptional activeness of fungal secondary metabolism genes in Aspergillus section Fumigati.</title>
        <authorList>
            <person name="Takahashi H."/>
            <person name="Umemura M."/>
            <person name="Ninomiya A."/>
            <person name="Kusuya Y."/>
            <person name="Urayama S."/>
            <person name="Shimizu M."/>
            <person name="Watanabe A."/>
            <person name="Kamei K."/>
            <person name="Yaguchi T."/>
            <person name="Hagiwara D."/>
        </authorList>
    </citation>
    <scope>NUCLEOTIDE SEQUENCE</scope>
    <source>
        <strain evidence="3">IFM 46973</strain>
    </source>
</reference>
<dbReference type="GeneID" id="66994535"/>
<dbReference type="AlphaFoldDB" id="A0A8E0QUB9"/>